<dbReference type="PROSITE" id="PS51257">
    <property type="entry name" value="PROKAR_LIPOPROTEIN"/>
    <property type="match status" value="1"/>
</dbReference>
<feature type="domain" description="BT-3987-like N-terminal" evidence="2">
    <location>
        <begin position="34"/>
        <end position="161"/>
    </location>
</feature>
<proteinExistence type="predicted"/>
<evidence type="ECO:0000313" key="5">
    <source>
        <dbReference type="Proteomes" id="UP000594042"/>
    </source>
</evidence>
<gene>
    <name evidence="4" type="ORF">Cop2CBH44_04210</name>
</gene>
<dbReference type="KEGG" id="copr:Cop2CBH44_04210"/>
<sequence>MKFKNVKSVLLLAFIMLMTGCQNRDWEFDDFDYTAVYFPWTYPVRTLILGDCDGYDNTNDRNHRFVISAKMGGVYQNQQNVQVDYIIDPTLVENLNFGESGLPVKMLPSEYYTLSNSNTMIIPKGSYSGGVTVQLTDAFFEDPDACTTNYVLPLRIVSASVDSVLRGAADESVANPDPRIASHWKTVPMDFTIFGIKYINPYHGNYLLRGKTTASDNAGQVASYGYGQYGYVEEGLVTPLTTKSLTTVEYTSQIQVAAGTSPGKYEVVVSVDPETNNVTVAQKDGTAFNVTGTGKYVKDGQVWGGKTRDAFYLDLNIDANGVTYHAADTLVFRDNMVKLEEFTPEVVTP</sequence>
<dbReference type="Gene3D" id="2.60.40.1740">
    <property type="entry name" value="hypothetical protein (bacova_03559)"/>
    <property type="match status" value="1"/>
</dbReference>
<keyword evidence="5" id="KW-1185">Reference proteome</keyword>
<dbReference type="Gene3D" id="2.40.128.420">
    <property type="match status" value="1"/>
</dbReference>
<dbReference type="Proteomes" id="UP000594042">
    <property type="component" value="Chromosome"/>
</dbReference>
<dbReference type="InterPro" id="IPR013728">
    <property type="entry name" value="BT_3987-like_N"/>
</dbReference>
<organism evidence="4 5">
    <name type="scientific">Coprobacter secundus subsp. similis</name>
    <dbReference type="NCBI Taxonomy" id="2751153"/>
    <lineage>
        <taxon>Bacteria</taxon>
        <taxon>Pseudomonadati</taxon>
        <taxon>Bacteroidota</taxon>
        <taxon>Bacteroidia</taxon>
        <taxon>Bacteroidales</taxon>
        <taxon>Barnesiellaceae</taxon>
        <taxon>Coprobacter</taxon>
    </lineage>
</organism>
<evidence type="ECO:0000259" key="3">
    <source>
        <dbReference type="Pfam" id="PF18620"/>
    </source>
</evidence>
<evidence type="ECO:0000259" key="2">
    <source>
        <dbReference type="Pfam" id="PF08522"/>
    </source>
</evidence>
<protein>
    <recommendedName>
        <fullName evidence="6">Adhesin</fullName>
    </recommendedName>
</protein>
<feature type="chain" id="PRO_5028883699" description="Adhesin" evidence="1">
    <location>
        <begin position="24"/>
        <end position="349"/>
    </location>
</feature>
<dbReference type="AlphaFoldDB" id="A0A7G1HV69"/>
<keyword evidence="1" id="KW-0732">Signal</keyword>
<name>A0A7G1HV69_9BACT</name>
<accession>A0A7G1HV69</accession>
<reference evidence="5" key="1">
    <citation type="submission" date="2020-07" db="EMBL/GenBank/DDBJ databases">
        <title>Complete genome sequencing of Coprobacter sp. strain 2CBH44.</title>
        <authorList>
            <person name="Sakamoto M."/>
            <person name="Murakami T."/>
            <person name="Mori H."/>
        </authorList>
    </citation>
    <scope>NUCLEOTIDE SEQUENCE [LARGE SCALE GENOMIC DNA]</scope>
    <source>
        <strain evidence="5">2CBH44</strain>
    </source>
</reference>
<dbReference type="Pfam" id="PF08522">
    <property type="entry name" value="BT_3987-like_N"/>
    <property type="match status" value="1"/>
</dbReference>
<evidence type="ECO:0000256" key="1">
    <source>
        <dbReference type="SAM" id="SignalP"/>
    </source>
</evidence>
<dbReference type="RefSeq" id="WP_200755467.1">
    <property type="nucleotide sequence ID" value="NZ_AP023322.1"/>
</dbReference>
<dbReference type="InterPro" id="IPR040580">
    <property type="entry name" value="DUF5627"/>
</dbReference>
<dbReference type="Pfam" id="PF18620">
    <property type="entry name" value="DUF5627"/>
    <property type="match status" value="1"/>
</dbReference>
<evidence type="ECO:0008006" key="6">
    <source>
        <dbReference type="Google" id="ProtNLM"/>
    </source>
</evidence>
<feature type="domain" description="DUF5627" evidence="3">
    <location>
        <begin position="201"/>
        <end position="334"/>
    </location>
</feature>
<feature type="signal peptide" evidence="1">
    <location>
        <begin position="1"/>
        <end position="23"/>
    </location>
</feature>
<dbReference type="EMBL" id="AP023322">
    <property type="protein sequence ID" value="BCI62068.1"/>
    <property type="molecule type" value="Genomic_DNA"/>
</dbReference>
<evidence type="ECO:0000313" key="4">
    <source>
        <dbReference type="EMBL" id="BCI62068.1"/>
    </source>
</evidence>